<name>A0A016W4H8_9BILA</name>
<accession>A0A016W4H8</accession>
<protein>
    <submittedName>
        <fullName evidence="1">Uncharacterized protein</fullName>
    </submittedName>
</protein>
<comment type="caution">
    <text evidence="1">The sequence shown here is derived from an EMBL/GenBank/DDBJ whole genome shotgun (WGS) entry which is preliminary data.</text>
</comment>
<evidence type="ECO:0000313" key="1">
    <source>
        <dbReference type="EMBL" id="EYC33908.1"/>
    </source>
</evidence>
<evidence type="ECO:0000313" key="2">
    <source>
        <dbReference type="Proteomes" id="UP000024635"/>
    </source>
</evidence>
<reference evidence="2" key="1">
    <citation type="journal article" date="2015" name="Nat. Genet.">
        <title>The genome and transcriptome of the zoonotic hookworm Ancylostoma ceylanicum identify infection-specific gene families.</title>
        <authorList>
            <person name="Schwarz E.M."/>
            <person name="Hu Y."/>
            <person name="Antoshechkin I."/>
            <person name="Miller M.M."/>
            <person name="Sternberg P.W."/>
            <person name="Aroian R.V."/>
        </authorList>
    </citation>
    <scope>NUCLEOTIDE SEQUENCE</scope>
    <source>
        <strain evidence="2">HY135</strain>
    </source>
</reference>
<keyword evidence="2" id="KW-1185">Reference proteome</keyword>
<dbReference type="EMBL" id="JARK01001337">
    <property type="protein sequence ID" value="EYC33908.1"/>
    <property type="molecule type" value="Genomic_DNA"/>
</dbReference>
<sequence>MTDHIPIKHTSHILFVLGQPGTDRCPITTHTVRFGARIRTSPTDSHKGSSVGCESYISAEGHLRQRIKKQSVLFLRSGAGNDRMPSNSSFIYLFIYIRDADDGG</sequence>
<dbReference type="AlphaFoldDB" id="A0A016W4H8"/>
<organism evidence="1 2">
    <name type="scientific">Ancylostoma ceylanicum</name>
    <dbReference type="NCBI Taxonomy" id="53326"/>
    <lineage>
        <taxon>Eukaryota</taxon>
        <taxon>Metazoa</taxon>
        <taxon>Ecdysozoa</taxon>
        <taxon>Nematoda</taxon>
        <taxon>Chromadorea</taxon>
        <taxon>Rhabditida</taxon>
        <taxon>Rhabditina</taxon>
        <taxon>Rhabditomorpha</taxon>
        <taxon>Strongyloidea</taxon>
        <taxon>Ancylostomatidae</taxon>
        <taxon>Ancylostomatinae</taxon>
        <taxon>Ancylostoma</taxon>
    </lineage>
</organism>
<proteinExistence type="predicted"/>
<dbReference type="Proteomes" id="UP000024635">
    <property type="component" value="Unassembled WGS sequence"/>
</dbReference>
<gene>
    <name evidence="1" type="primary">Acey_s0001.g155</name>
    <name evidence="1" type="ORF">Y032_0001g155</name>
</gene>